<reference evidence="2" key="1">
    <citation type="submission" date="2019-05" db="EMBL/GenBank/DDBJ databases">
        <authorList>
            <person name="Naeem R."/>
            <person name="Antony C."/>
            <person name="Guan Q."/>
        </authorList>
    </citation>
    <scope>NUCLEOTIDE SEQUENCE</scope>
    <source>
        <strain evidence="2">3</strain>
    </source>
</reference>
<protein>
    <submittedName>
        <fullName evidence="2">Uncharacterized protein</fullName>
    </submittedName>
</protein>
<feature type="region of interest" description="Disordered" evidence="1">
    <location>
        <begin position="192"/>
        <end position="228"/>
    </location>
</feature>
<evidence type="ECO:0000313" key="2">
    <source>
        <dbReference type="EMBL" id="VTP02288.1"/>
    </source>
</evidence>
<proteinExistence type="predicted"/>
<name>A0A653EY27_MYCKA</name>
<dbReference type="EMBL" id="LR589323">
    <property type="protein sequence ID" value="VTP02288.1"/>
    <property type="molecule type" value="Genomic_DNA"/>
</dbReference>
<evidence type="ECO:0000256" key="1">
    <source>
        <dbReference type="SAM" id="MobiDB-lite"/>
    </source>
</evidence>
<accession>A0A653EY27</accession>
<gene>
    <name evidence="2" type="ORF">BIN_B_03386</name>
</gene>
<feature type="region of interest" description="Disordered" evidence="1">
    <location>
        <begin position="135"/>
        <end position="177"/>
    </location>
</feature>
<organism evidence="2">
    <name type="scientific">Mycobacterium kansasii</name>
    <dbReference type="NCBI Taxonomy" id="1768"/>
    <lineage>
        <taxon>Bacteria</taxon>
        <taxon>Bacillati</taxon>
        <taxon>Actinomycetota</taxon>
        <taxon>Actinomycetes</taxon>
        <taxon>Mycobacteriales</taxon>
        <taxon>Mycobacteriaceae</taxon>
        <taxon>Mycobacterium</taxon>
    </lineage>
</organism>
<dbReference type="AlphaFoldDB" id="A0A653EY27"/>
<feature type="compositionally biased region" description="Pro residues" evidence="1">
    <location>
        <begin position="136"/>
        <end position="147"/>
    </location>
</feature>
<sequence>MLTRAWRFTFTPSHGSARRPDALACRGTTRGEPLSAHRRARRIRCGSDQCGWAASVKSSMATLFGAVATWVTSGSARRVLRADGCAGDVTSLKAGIGVKVGRRRVGPEYAYYELFADPSMLAAQFLRDVSARHPHPVPCPEGNPRPGPGGTTARRTRPPVRPCADASKAATMSRSSGRKTATCSWLWPADPTSPACTTGGKPTDRNRWRGLLYGGRAGPSPNTDGSTA</sequence>